<comment type="caution">
    <text evidence="1">The sequence shown here is derived from an EMBL/GenBank/DDBJ whole genome shotgun (WGS) entry which is preliminary data.</text>
</comment>
<accession>A0A821JLV6</accession>
<protein>
    <submittedName>
        <fullName evidence="1">Uncharacterized protein</fullName>
    </submittedName>
</protein>
<sequence>VNEDEREEDFVEQTDYTTVTNNYRVGRAKFSIVEEFVEL</sequence>
<dbReference type="Proteomes" id="UP000663848">
    <property type="component" value="Unassembled WGS sequence"/>
</dbReference>
<evidence type="ECO:0000313" key="2">
    <source>
        <dbReference type="Proteomes" id="UP000663848"/>
    </source>
</evidence>
<proteinExistence type="predicted"/>
<dbReference type="AlphaFoldDB" id="A0A821JLV6"/>
<feature type="non-terminal residue" evidence="1">
    <location>
        <position position="1"/>
    </location>
</feature>
<reference evidence="1" key="1">
    <citation type="submission" date="2021-02" db="EMBL/GenBank/DDBJ databases">
        <authorList>
            <person name="Nowell W R."/>
        </authorList>
    </citation>
    <scope>NUCLEOTIDE SEQUENCE</scope>
</reference>
<name>A0A821JLV6_9BILA</name>
<organism evidence="1 2">
    <name type="scientific">Rotaria socialis</name>
    <dbReference type="NCBI Taxonomy" id="392032"/>
    <lineage>
        <taxon>Eukaryota</taxon>
        <taxon>Metazoa</taxon>
        <taxon>Spiralia</taxon>
        <taxon>Gnathifera</taxon>
        <taxon>Rotifera</taxon>
        <taxon>Eurotatoria</taxon>
        <taxon>Bdelloidea</taxon>
        <taxon>Philodinida</taxon>
        <taxon>Philodinidae</taxon>
        <taxon>Rotaria</taxon>
    </lineage>
</organism>
<dbReference type="EMBL" id="CAJOBR010003030">
    <property type="protein sequence ID" value="CAF4719095.1"/>
    <property type="molecule type" value="Genomic_DNA"/>
</dbReference>
<evidence type="ECO:0000313" key="1">
    <source>
        <dbReference type="EMBL" id="CAF4719095.1"/>
    </source>
</evidence>
<gene>
    <name evidence="1" type="ORF">QYT958_LOCUS18850</name>
</gene>